<feature type="chain" id="PRO_5045675182" evidence="1">
    <location>
        <begin position="20"/>
        <end position="182"/>
    </location>
</feature>
<sequence>MKKFIKISVFLLFTSNMFAVPSIVNVINATTEHTLYYNVKLASKTNGYPIISASKVTGSYNYLTLGAGYSLSFSSFSELNTLYGSTGLNFIKQTSATSSTTSTNVGSLNMYCLASPYGSLNMEWAGFIYKVQNATSTEGSWMRFDDFASWFSGYNEYVSHTYTEAYTTYTIGGERYFVVSDL</sequence>
<organism evidence="2 3">
    <name type="scientific">Flavobacterium bernardetii</name>
    <dbReference type="NCBI Taxonomy" id="2813823"/>
    <lineage>
        <taxon>Bacteria</taxon>
        <taxon>Pseudomonadati</taxon>
        <taxon>Bacteroidota</taxon>
        <taxon>Flavobacteriia</taxon>
        <taxon>Flavobacteriales</taxon>
        <taxon>Flavobacteriaceae</taxon>
        <taxon>Flavobacterium</taxon>
    </lineage>
</organism>
<protein>
    <submittedName>
        <fullName evidence="2">Uncharacterized protein</fullName>
    </submittedName>
</protein>
<proteinExistence type="predicted"/>
<keyword evidence="3" id="KW-1185">Reference proteome</keyword>
<keyword evidence="1" id="KW-0732">Signal</keyword>
<dbReference type="RefSeq" id="WP_166125641.1">
    <property type="nucleotide sequence ID" value="NZ_JAANOQ010000002.1"/>
</dbReference>
<reference evidence="2 3" key="1">
    <citation type="submission" date="2020-08" db="EMBL/GenBank/DDBJ databases">
        <title>Description of novel Flavobacterium F-408 isolate.</title>
        <authorList>
            <person name="Saticioglu I.B."/>
            <person name="Duman M."/>
            <person name="Altun S."/>
        </authorList>
    </citation>
    <scope>NUCLEOTIDE SEQUENCE [LARGE SCALE GENOMIC DNA]</scope>
    <source>
        <strain evidence="2 3">F-408</strain>
    </source>
</reference>
<dbReference type="EMBL" id="JACRUN010000006">
    <property type="protein sequence ID" value="MBC5835276.1"/>
    <property type="molecule type" value="Genomic_DNA"/>
</dbReference>
<dbReference type="Proteomes" id="UP000605990">
    <property type="component" value="Unassembled WGS sequence"/>
</dbReference>
<evidence type="ECO:0000313" key="3">
    <source>
        <dbReference type="Proteomes" id="UP000605990"/>
    </source>
</evidence>
<evidence type="ECO:0000256" key="1">
    <source>
        <dbReference type="SAM" id="SignalP"/>
    </source>
</evidence>
<accession>A0ABR7IZR8</accession>
<name>A0ABR7IZR8_9FLAO</name>
<gene>
    <name evidence="2" type="ORF">H8R27_10295</name>
</gene>
<feature type="signal peptide" evidence="1">
    <location>
        <begin position="1"/>
        <end position="19"/>
    </location>
</feature>
<comment type="caution">
    <text evidence="2">The sequence shown here is derived from an EMBL/GenBank/DDBJ whole genome shotgun (WGS) entry which is preliminary data.</text>
</comment>
<evidence type="ECO:0000313" key="2">
    <source>
        <dbReference type="EMBL" id="MBC5835276.1"/>
    </source>
</evidence>